<reference evidence="1 2" key="1">
    <citation type="journal article" date="2016" name="Mol. Biol. Evol.">
        <title>Comparative Genomics of Early-Diverging Mushroom-Forming Fungi Provides Insights into the Origins of Lignocellulose Decay Capabilities.</title>
        <authorList>
            <person name="Nagy L.G."/>
            <person name="Riley R."/>
            <person name="Tritt A."/>
            <person name="Adam C."/>
            <person name="Daum C."/>
            <person name="Floudas D."/>
            <person name="Sun H."/>
            <person name="Yadav J.S."/>
            <person name="Pangilinan J."/>
            <person name="Larsson K.H."/>
            <person name="Matsuura K."/>
            <person name="Barry K."/>
            <person name="Labutti K."/>
            <person name="Kuo R."/>
            <person name="Ohm R.A."/>
            <person name="Bhattacharya S.S."/>
            <person name="Shirouzu T."/>
            <person name="Yoshinaga Y."/>
            <person name="Martin F.M."/>
            <person name="Grigoriev I.V."/>
            <person name="Hibbett D.S."/>
        </authorList>
    </citation>
    <scope>NUCLEOTIDE SEQUENCE [LARGE SCALE GENOMIC DNA]</scope>
    <source>
        <strain evidence="1 2">CBS 109695</strain>
    </source>
</reference>
<sequence length="196" mass="22148">MALKREGLSIGVVEGNVYDPPFVNRVGVSPADADRQNNSEEVVKEMGRFETSSGWGILEAGWVNWIVDLDTQMYVATYIAEASCSTINVEHGGCSRCPRPAFFDPFRSLRCCISHLWRAATISLHADLPPRQLPVCHRQNPLQSKSEPNAHEYMFAGILMPRSKVRPSWIDAMRAKRTRWRFCLLVQIISARCEVV</sequence>
<protein>
    <submittedName>
        <fullName evidence="1">Uncharacterized protein</fullName>
    </submittedName>
</protein>
<keyword evidence="2" id="KW-1185">Reference proteome</keyword>
<accession>A0A165Z4W0</accession>
<gene>
    <name evidence="1" type="ORF">FIBSPDRAFT_220700</name>
</gene>
<organism evidence="1 2">
    <name type="scientific">Athelia psychrophila</name>
    <dbReference type="NCBI Taxonomy" id="1759441"/>
    <lineage>
        <taxon>Eukaryota</taxon>
        <taxon>Fungi</taxon>
        <taxon>Dikarya</taxon>
        <taxon>Basidiomycota</taxon>
        <taxon>Agaricomycotina</taxon>
        <taxon>Agaricomycetes</taxon>
        <taxon>Agaricomycetidae</taxon>
        <taxon>Atheliales</taxon>
        <taxon>Atheliaceae</taxon>
        <taxon>Athelia</taxon>
    </lineage>
</organism>
<proteinExistence type="predicted"/>
<dbReference type="EMBL" id="KV417684">
    <property type="protein sequence ID" value="KZP10229.1"/>
    <property type="molecule type" value="Genomic_DNA"/>
</dbReference>
<evidence type="ECO:0000313" key="1">
    <source>
        <dbReference type="EMBL" id="KZP10229.1"/>
    </source>
</evidence>
<dbReference type="Proteomes" id="UP000076532">
    <property type="component" value="Unassembled WGS sequence"/>
</dbReference>
<evidence type="ECO:0000313" key="2">
    <source>
        <dbReference type="Proteomes" id="UP000076532"/>
    </source>
</evidence>
<dbReference type="AlphaFoldDB" id="A0A165Z4W0"/>
<name>A0A165Z4W0_9AGAM</name>